<keyword evidence="3 11" id="KW-0548">Nucleotidyltransferase</keyword>
<keyword evidence="5" id="KW-0067">ATP-binding</keyword>
<dbReference type="PANTHER" id="PTHR21342">
    <property type="entry name" value="PHOSPHOPANTETHEINE ADENYLYLTRANSFERASE"/>
    <property type="match status" value="1"/>
</dbReference>
<sequence length="145" mass="15858">MLHVSDRGLGPVRAVYPGTFDPFTPGHFDVVDRSRRMFDQVTVLVAVNDDKRPSQTTAARAAEIRGLLPADWANVEVAAWPGLTVDYCRRNGCGVIIRGIRNSADWMREHELAAANEVLGVTTLFVPARPELASMSSTAVRALRA</sequence>
<keyword evidence="6" id="KW-0460">Magnesium</keyword>
<keyword evidence="12" id="KW-1185">Reference proteome</keyword>
<dbReference type="EC" id="2.7.7.3" evidence="9"/>
<evidence type="ECO:0000256" key="4">
    <source>
        <dbReference type="ARBA" id="ARBA00022741"/>
    </source>
</evidence>
<dbReference type="InterPro" id="IPR004821">
    <property type="entry name" value="Cyt_trans-like"/>
</dbReference>
<keyword evidence="4" id="KW-0547">Nucleotide-binding</keyword>
<gene>
    <name evidence="11" type="primary">coaD_1</name>
    <name evidence="11" type="ORF">Rhe02_03170</name>
</gene>
<dbReference type="SUPFAM" id="SSF52374">
    <property type="entry name" value="Nucleotidylyl transferase"/>
    <property type="match status" value="1"/>
</dbReference>
<evidence type="ECO:0000256" key="9">
    <source>
        <dbReference type="NCBIfam" id="TIGR01510"/>
    </source>
</evidence>
<accession>A0A8J3Q1X6</accession>
<dbReference type="Pfam" id="PF01467">
    <property type="entry name" value="CTP_transf_like"/>
    <property type="match status" value="1"/>
</dbReference>
<keyword evidence="1" id="KW-0963">Cytoplasm</keyword>
<dbReference type="PANTHER" id="PTHR21342:SF1">
    <property type="entry name" value="PHOSPHOPANTETHEINE ADENYLYLTRANSFERASE"/>
    <property type="match status" value="1"/>
</dbReference>
<dbReference type="RefSeq" id="WP_203906165.1">
    <property type="nucleotide sequence ID" value="NZ_BONY01000001.1"/>
</dbReference>
<keyword evidence="7" id="KW-0173">Coenzyme A biosynthesis</keyword>
<evidence type="ECO:0000256" key="7">
    <source>
        <dbReference type="ARBA" id="ARBA00022993"/>
    </source>
</evidence>
<name>A0A8J3Q1X6_9ACTN</name>
<comment type="catalytic activity">
    <reaction evidence="8">
        <text>(R)-4'-phosphopantetheine + ATP + H(+) = 3'-dephospho-CoA + diphosphate</text>
        <dbReference type="Rhea" id="RHEA:19801"/>
        <dbReference type="ChEBI" id="CHEBI:15378"/>
        <dbReference type="ChEBI" id="CHEBI:30616"/>
        <dbReference type="ChEBI" id="CHEBI:33019"/>
        <dbReference type="ChEBI" id="CHEBI:57328"/>
        <dbReference type="ChEBI" id="CHEBI:61723"/>
        <dbReference type="EC" id="2.7.7.3"/>
    </reaction>
</comment>
<evidence type="ECO:0000256" key="1">
    <source>
        <dbReference type="ARBA" id="ARBA00022490"/>
    </source>
</evidence>
<evidence type="ECO:0000256" key="8">
    <source>
        <dbReference type="ARBA" id="ARBA00029346"/>
    </source>
</evidence>
<keyword evidence="2" id="KW-0808">Transferase</keyword>
<dbReference type="GO" id="GO:0004595">
    <property type="term" value="F:pantetheine-phosphate adenylyltransferase activity"/>
    <property type="evidence" value="ECO:0007669"/>
    <property type="project" value="UniProtKB-UniRule"/>
</dbReference>
<evidence type="ECO:0000256" key="3">
    <source>
        <dbReference type="ARBA" id="ARBA00022695"/>
    </source>
</evidence>
<dbReference type="InterPro" id="IPR014729">
    <property type="entry name" value="Rossmann-like_a/b/a_fold"/>
</dbReference>
<dbReference type="GO" id="GO:0005524">
    <property type="term" value="F:ATP binding"/>
    <property type="evidence" value="ECO:0007669"/>
    <property type="project" value="UniProtKB-KW"/>
</dbReference>
<evidence type="ECO:0000256" key="5">
    <source>
        <dbReference type="ARBA" id="ARBA00022840"/>
    </source>
</evidence>
<dbReference type="InterPro" id="IPR001980">
    <property type="entry name" value="PPAT"/>
</dbReference>
<dbReference type="Gene3D" id="3.40.50.620">
    <property type="entry name" value="HUPs"/>
    <property type="match status" value="1"/>
</dbReference>
<dbReference type="NCBIfam" id="TIGR01510">
    <property type="entry name" value="coaD_prev_kdtB"/>
    <property type="match status" value="1"/>
</dbReference>
<evidence type="ECO:0000313" key="12">
    <source>
        <dbReference type="Proteomes" id="UP000612899"/>
    </source>
</evidence>
<proteinExistence type="predicted"/>
<reference evidence="11" key="1">
    <citation type="submission" date="2021-01" db="EMBL/GenBank/DDBJ databases">
        <title>Whole genome shotgun sequence of Rhizocola hellebori NBRC 109834.</title>
        <authorList>
            <person name="Komaki H."/>
            <person name="Tamura T."/>
        </authorList>
    </citation>
    <scope>NUCLEOTIDE SEQUENCE</scope>
    <source>
        <strain evidence="11">NBRC 109834</strain>
    </source>
</reference>
<feature type="domain" description="Cytidyltransferase-like" evidence="10">
    <location>
        <begin position="15"/>
        <end position="142"/>
    </location>
</feature>
<dbReference type="EMBL" id="BONY01000001">
    <property type="protein sequence ID" value="GIH02250.1"/>
    <property type="molecule type" value="Genomic_DNA"/>
</dbReference>
<evidence type="ECO:0000256" key="2">
    <source>
        <dbReference type="ARBA" id="ARBA00022679"/>
    </source>
</evidence>
<evidence type="ECO:0000256" key="6">
    <source>
        <dbReference type="ARBA" id="ARBA00022842"/>
    </source>
</evidence>
<dbReference type="Proteomes" id="UP000612899">
    <property type="component" value="Unassembled WGS sequence"/>
</dbReference>
<organism evidence="11 12">
    <name type="scientific">Rhizocola hellebori</name>
    <dbReference type="NCBI Taxonomy" id="1392758"/>
    <lineage>
        <taxon>Bacteria</taxon>
        <taxon>Bacillati</taxon>
        <taxon>Actinomycetota</taxon>
        <taxon>Actinomycetes</taxon>
        <taxon>Micromonosporales</taxon>
        <taxon>Micromonosporaceae</taxon>
        <taxon>Rhizocola</taxon>
    </lineage>
</organism>
<evidence type="ECO:0000259" key="10">
    <source>
        <dbReference type="Pfam" id="PF01467"/>
    </source>
</evidence>
<comment type="caution">
    <text evidence="11">The sequence shown here is derived from an EMBL/GenBank/DDBJ whole genome shotgun (WGS) entry which is preliminary data.</text>
</comment>
<dbReference type="PRINTS" id="PR01020">
    <property type="entry name" value="LPSBIOSNTHSS"/>
</dbReference>
<dbReference type="AlphaFoldDB" id="A0A8J3Q1X6"/>
<evidence type="ECO:0000313" key="11">
    <source>
        <dbReference type="EMBL" id="GIH02250.1"/>
    </source>
</evidence>
<dbReference type="NCBIfam" id="TIGR00125">
    <property type="entry name" value="cyt_tran_rel"/>
    <property type="match status" value="1"/>
</dbReference>
<dbReference type="GO" id="GO:0015937">
    <property type="term" value="P:coenzyme A biosynthetic process"/>
    <property type="evidence" value="ECO:0007669"/>
    <property type="project" value="UniProtKB-UniRule"/>
</dbReference>
<protein>
    <recommendedName>
        <fullName evidence="9">Pantetheine-phosphate adenylyltransferase</fullName>
        <ecNumber evidence="9">2.7.7.3</ecNumber>
    </recommendedName>
</protein>